<keyword evidence="3" id="KW-1185">Reference proteome</keyword>
<proteinExistence type="predicted"/>
<evidence type="ECO:0000313" key="3">
    <source>
        <dbReference type="Proteomes" id="UP000505325"/>
    </source>
</evidence>
<keyword evidence="1" id="KW-1133">Transmembrane helix</keyword>
<keyword evidence="1" id="KW-0812">Transmembrane</keyword>
<dbReference type="KEGG" id="pmak:PMPD1_2209"/>
<dbReference type="EMBL" id="CP054212">
    <property type="protein sequence ID" value="QKJ87154.1"/>
    <property type="molecule type" value="Genomic_DNA"/>
</dbReference>
<evidence type="ECO:0000313" key="2">
    <source>
        <dbReference type="EMBL" id="QKJ87154.1"/>
    </source>
</evidence>
<accession>A0A6M8UC75</accession>
<dbReference type="AlphaFoldDB" id="A0A6M8UC75"/>
<dbReference type="Proteomes" id="UP000505325">
    <property type="component" value="Chromosome"/>
</dbReference>
<gene>
    <name evidence="2" type="ORF">PMPD1_2209</name>
</gene>
<reference evidence="2 3" key="1">
    <citation type="submission" date="2020-06" db="EMBL/GenBank/DDBJ databases">
        <title>Genome sequence of Paramixta manurensis strain PD-1.</title>
        <authorList>
            <person name="Lee C.W."/>
            <person name="Kim J."/>
        </authorList>
    </citation>
    <scope>NUCLEOTIDE SEQUENCE [LARGE SCALE GENOMIC DNA]</scope>
    <source>
        <strain evidence="2 3">PD-1</strain>
    </source>
</reference>
<keyword evidence="1" id="KW-0472">Membrane</keyword>
<feature type="transmembrane region" description="Helical" evidence="1">
    <location>
        <begin position="84"/>
        <end position="103"/>
    </location>
</feature>
<dbReference type="RefSeq" id="WP_173634116.1">
    <property type="nucleotide sequence ID" value="NZ_CP054212.1"/>
</dbReference>
<organism evidence="2 3">
    <name type="scientific">Paramixta manurensis</name>
    <dbReference type="NCBI Taxonomy" id="2740817"/>
    <lineage>
        <taxon>Bacteria</taxon>
        <taxon>Pseudomonadati</taxon>
        <taxon>Pseudomonadota</taxon>
        <taxon>Gammaproteobacteria</taxon>
        <taxon>Enterobacterales</taxon>
        <taxon>Erwiniaceae</taxon>
        <taxon>Paramixta</taxon>
    </lineage>
</organism>
<name>A0A6M8UC75_9GAMM</name>
<protein>
    <submittedName>
        <fullName evidence="2">Uncharacterized protein</fullName>
    </submittedName>
</protein>
<sequence>MYYSRQVADKLQADRILALQLEKALSGVKDGVVDNLKRMEGGVTRASWYLSCFTENYQDVCSRLKREDYRFGKAIVRLLKGDKVIYLMILLFVNLMLAGRSVQDLRIIQTKLLSLGVNISNSFLTSQALSAALTTSISFSLNFRTKFIGNLNRVSSFGVFLSSTYGYIQKASESARRLSHTNPEYYRVLYQNDVEMLYFIIEPAIVPKLLLNKVFHPKQLSPEEIAQAFAELAR</sequence>
<evidence type="ECO:0000256" key="1">
    <source>
        <dbReference type="SAM" id="Phobius"/>
    </source>
</evidence>